<accession>A0A087UKC8</accession>
<evidence type="ECO:0000313" key="3">
    <source>
        <dbReference type="Proteomes" id="UP000054359"/>
    </source>
</evidence>
<keyword evidence="3" id="KW-1185">Reference proteome</keyword>
<organism evidence="2 3">
    <name type="scientific">Stegodyphus mimosarum</name>
    <name type="common">African social velvet spider</name>
    <dbReference type="NCBI Taxonomy" id="407821"/>
    <lineage>
        <taxon>Eukaryota</taxon>
        <taxon>Metazoa</taxon>
        <taxon>Ecdysozoa</taxon>
        <taxon>Arthropoda</taxon>
        <taxon>Chelicerata</taxon>
        <taxon>Arachnida</taxon>
        <taxon>Araneae</taxon>
        <taxon>Araneomorphae</taxon>
        <taxon>Entelegynae</taxon>
        <taxon>Eresoidea</taxon>
        <taxon>Eresidae</taxon>
        <taxon>Stegodyphus</taxon>
    </lineage>
</organism>
<sequence>MPHVCWIFPRNVLPHTELAPSSLPSPSPSMEKLKDSDGKRQWHTSSRSLQSENIYEVCSPPSPDSLYEEVGPGPKSECSPYGVVMVENSFNAMNKNGLSRAGYTSEISQDCMAGSHFQPCLMRNISLPSSRFSTFGGSAHGFVNPVIRDSHVTGSQTLRSSFRPRNAPGSGGYVQKRELPPVPGDNNY</sequence>
<gene>
    <name evidence="2" type="ORF">X975_01259</name>
</gene>
<name>A0A087UKC8_STEMI</name>
<dbReference type="EMBL" id="KK120226">
    <property type="protein sequence ID" value="KFM77817.1"/>
    <property type="molecule type" value="Genomic_DNA"/>
</dbReference>
<feature type="region of interest" description="Disordered" evidence="1">
    <location>
        <begin position="154"/>
        <end position="188"/>
    </location>
</feature>
<protein>
    <submittedName>
        <fullName evidence="2">Uncharacterized protein</fullName>
    </submittedName>
</protein>
<feature type="region of interest" description="Disordered" evidence="1">
    <location>
        <begin position="18"/>
        <end position="48"/>
    </location>
</feature>
<dbReference type="AlphaFoldDB" id="A0A087UKC8"/>
<evidence type="ECO:0000313" key="2">
    <source>
        <dbReference type="EMBL" id="KFM77817.1"/>
    </source>
</evidence>
<reference evidence="2 3" key="1">
    <citation type="submission" date="2013-11" db="EMBL/GenBank/DDBJ databases">
        <title>Genome sequencing of Stegodyphus mimosarum.</title>
        <authorList>
            <person name="Bechsgaard J."/>
        </authorList>
    </citation>
    <scope>NUCLEOTIDE SEQUENCE [LARGE SCALE GENOMIC DNA]</scope>
</reference>
<dbReference type="OrthoDB" id="6422064at2759"/>
<proteinExistence type="predicted"/>
<evidence type="ECO:0000256" key="1">
    <source>
        <dbReference type="SAM" id="MobiDB-lite"/>
    </source>
</evidence>
<feature type="compositionally biased region" description="Basic and acidic residues" evidence="1">
    <location>
        <begin position="31"/>
        <end position="40"/>
    </location>
</feature>
<dbReference type="Proteomes" id="UP000054359">
    <property type="component" value="Unassembled WGS sequence"/>
</dbReference>
<feature type="non-terminal residue" evidence="2">
    <location>
        <position position="188"/>
    </location>
</feature>